<evidence type="ECO:0000256" key="1">
    <source>
        <dbReference type="SAM" id="MobiDB-lite"/>
    </source>
</evidence>
<gene>
    <name evidence="2" type="ORF">FA15DRAFT_756783</name>
</gene>
<proteinExistence type="predicted"/>
<evidence type="ECO:0000313" key="2">
    <source>
        <dbReference type="EMBL" id="TFK24126.1"/>
    </source>
</evidence>
<evidence type="ECO:0000313" key="3">
    <source>
        <dbReference type="Proteomes" id="UP000307440"/>
    </source>
</evidence>
<name>A0A5C3KUE4_COPMA</name>
<protein>
    <submittedName>
        <fullName evidence="2">Uncharacterized protein</fullName>
    </submittedName>
</protein>
<reference evidence="2 3" key="1">
    <citation type="journal article" date="2019" name="Nat. Ecol. Evol.">
        <title>Megaphylogeny resolves global patterns of mushroom evolution.</title>
        <authorList>
            <person name="Varga T."/>
            <person name="Krizsan K."/>
            <person name="Foldi C."/>
            <person name="Dima B."/>
            <person name="Sanchez-Garcia M."/>
            <person name="Sanchez-Ramirez S."/>
            <person name="Szollosi G.J."/>
            <person name="Szarkandi J.G."/>
            <person name="Papp V."/>
            <person name="Albert L."/>
            <person name="Andreopoulos W."/>
            <person name="Angelini C."/>
            <person name="Antonin V."/>
            <person name="Barry K.W."/>
            <person name="Bougher N.L."/>
            <person name="Buchanan P."/>
            <person name="Buyck B."/>
            <person name="Bense V."/>
            <person name="Catcheside P."/>
            <person name="Chovatia M."/>
            <person name="Cooper J."/>
            <person name="Damon W."/>
            <person name="Desjardin D."/>
            <person name="Finy P."/>
            <person name="Geml J."/>
            <person name="Haridas S."/>
            <person name="Hughes K."/>
            <person name="Justo A."/>
            <person name="Karasinski D."/>
            <person name="Kautmanova I."/>
            <person name="Kiss B."/>
            <person name="Kocsube S."/>
            <person name="Kotiranta H."/>
            <person name="LaButti K.M."/>
            <person name="Lechner B.E."/>
            <person name="Liimatainen K."/>
            <person name="Lipzen A."/>
            <person name="Lukacs Z."/>
            <person name="Mihaltcheva S."/>
            <person name="Morgado L.N."/>
            <person name="Niskanen T."/>
            <person name="Noordeloos M.E."/>
            <person name="Ohm R.A."/>
            <person name="Ortiz-Santana B."/>
            <person name="Ovrebo C."/>
            <person name="Racz N."/>
            <person name="Riley R."/>
            <person name="Savchenko A."/>
            <person name="Shiryaev A."/>
            <person name="Soop K."/>
            <person name="Spirin V."/>
            <person name="Szebenyi C."/>
            <person name="Tomsovsky M."/>
            <person name="Tulloss R.E."/>
            <person name="Uehling J."/>
            <person name="Grigoriev I.V."/>
            <person name="Vagvolgyi C."/>
            <person name="Papp T."/>
            <person name="Martin F.M."/>
            <person name="Miettinen O."/>
            <person name="Hibbett D.S."/>
            <person name="Nagy L.G."/>
        </authorList>
    </citation>
    <scope>NUCLEOTIDE SEQUENCE [LARGE SCALE GENOMIC DNA]</scope>
    <source>
        <strain evidence="2 3">CBS 121175</strain>
    </source>
</reference>
<feature type="compositionally biased region" description="Basic and acidic residues" evidence="1">
    <location>
        <begin position="185"/>
        <end position="200"/>
    </location>
</feature>
<accession>A0A5C3KUE4</accession>
<organism evidence="2 3">
    <name type="scientific">Coprinopsis marcescibilis</name>
    <name type="common">Agaric fungus</name>
    <name type="synonym">Psathyrella marcescibilis</name>
    <dbReference type="NCBI Taxonomy" id="230819"/>
    <lineage>
        <taxon>Eukaryota</taxon>
        <taxon>Fungi</taxon>
        <taxon>Dikarya</taxon>
        <taxon>Basidiomycota</taxon>
        <taxon>Agaricomycotina</taxon>
        <taxon>Agaricomycetes</taxon>
        <taxon>Agaricomycetidae</taxon>
        <taxon>Agaricales</taxon>
        <taxon>Agaricineae</taxon>
        <taxon>Psathyrellaceae</taxon>
        <taxon>Coprinopsis</taxon>
    </lineage>
</organism>
<dbReference type="EMBL" id="ML210206">
    <property type="protein sequence ID" value="TFK24126.1"/>
    <property type="molecule type" value="Genomic_DNA"/>
</dbReference>
<sequence>MSSQSCWYLGSSSSILTDPSTASTTGIGTGTTMEMARTVADHYQNYPPTIITFSRDDTHTHITHETVGTSLKNSNIQKRNGQKQSIEMYHKNLAASFQSKFRVELTSRIQNKRKRQPTSSSSSCSASAIASSASSLPTAALTAPPHVDISNSTPNRSPLSPKSLNNHNKMESRTFMWVLQGCDAPRSKRGERRGPSKEHPNFSAQTSCFSMGMGAKGPPNYENTPHRVAPLTTVLRVEDMEPRMEYTPQENSTSETGGAFPSVLGLESPATSVYAGRIIQGSSPQKSRILETTAVGAVEDDQGSCFIPYKRRRVTKTGSAERAQQNASPNSAPMLLQPMLVAVIPVETQGRRPPVDSGST</sequence>
<dbReference type="Proteomes" id="UP000307440">
    <property type="component" value="Unassembled WGS sequence"/>
</dbReference>
<dbReference type="AlphaFoldDB" id="A0A5C3KUE4"/>
<feature type="region of interest" description="Disordered" evidence="1">
    <location>
        <begin position="142"/>
        <end position="167"/>
    </location>
</feature>
<feature type="compositionally biased region" description="Polar residues" evidence="1">
    <location>
        <begin position="149"/>
        <end position="167"/>
    </location>
</feature>
<keyword evidence="3" id="KW-1185">Reference proteome</keyword>
<feature type="region of interest" description="Disordered" evidence="1">
    <location>
        <begin position="183"/>
        <end position="204"/>
    </location>
</feature>